<name>A0A3M7HT34_HORWE</name>
<comment type="caution">
    <text evidence="16">The sequence shown here is derived from an EMBL/GenBank/DDBJ whole genome shotgun (WGS) entry which is preliminary data.</text>
</comment>
<evidence type="ECO:0000256" key="5">
    <source>
        <dbReference type="ARBA" id="ARBA00022568"/>
    </source>
</evidence>
<evidence type="ECO:0000313" key="16">
    <source>
        <dbReference type="EMBL" id="RMZ16334.1"/>
    </source>
</evidence>
<feature type="compositionally biased region" description="Gly residues" evidence="14">
    <location>
        <begin position="292"/>
        <end position="302"/>
    </location>
</feature>
<feature type="region of interest" description="Disordered" evidence="14">
    <location>
        <begin position="500"/>
        <end position="612"/>
    </location>
</feature>
<evidence type="ECO:0000256" key="13">
    <source>
        <dbReference type="ARBA" id="ARBA00031116"/>
    </source>
</evidence>
<dbReference type="GO" id="GO:2001256">
    <property type="term" value="P:regulation of store-operated calcium entry"/>
    <property type="evidence" value="ECO:0007669"/>
    <property type="project" value="InterPro"/>
</dbReference>
<feature type="signal peptide" evidence="15">
    <location>
        <begin position="1"/>
        <end position="20"/>
    </location>
</feature>
<feature type="compositionally biased region" description="Basic and acidic residues" evidence="14">
    <location>
        <begin position="465"/>
        <end position="476"/>
    </location>
</feature>
<dbReference type="Pfam" id="PF06682">
    <property type="entry name" value="SARAF"/>
    <property type="match status" value="1"/>
</dbReference>
<evidence type="ECO:0000256" key="15">
    <source>
        <dbReference type="SAM" id="SignalP"/>
    </source>
</evidence>
<dbReference type="GO" id="GO:0006816">
    <property type="term" value="P:calcium ion transport"/>
    <property type="evidence" value="ECO:0007669"/>
    <property type="project" value="UniProtKB-KW"/>
</dbReference>
<feature type="compositionally biased region" description="Basic and acidic residues" evidence="14">
    <location>
        <begin position="500"/>
        <end position="515"/>
    </location>
</feature>
<proteinExistence type="inferred from homology"/>
<evidence type="ECO:0000256" key="1">
    <source>
        <dbReference type="ARBA" id="ARBA00004115"/>
    </source>
</evidence>
<accession>A0A3M7HT34</accession>
<evidence type="ECO:0000256" key="6">
    <source>
        <dbReference type="ARBA" id="ARBA00022692"/>
    </source>
</evidence>
<keyword evidence="8" id="KW-0256">Endoplasmic reticulum</keyword>
<keyword evidence="4" id="KW-0813">Transport</keyword>
<evidence type="ECO:0000256" key="9">
    <source>
        <dbReference type="ARBA" id="ARBA00022837"/>
    </source>
</evidence>
<dbReference type="GO" id="GO:0005789">
    <property type="term" value="C:endoplasmic reticulum membrane"/>
    <property type="evidence" value="ECO:0007669"/>
    <property type="project" value="UniProtKB-SubCell"/>
</dbReference>
<feature type="compositionally biased region" description="Basic and acidic residues" evidence="14">
    <location>
        <begin position="547"/>
        <end position="567"/>
    </location>
</feature>
<evidence type="ECO:0000256" key="2">
    <source>
        <dbReference type="ARBA" id="ARBA00006833"/>
    </source>
</evidence>
<evidence type="ECO:0000256" key="8">
    <source>
        <dbReference type="ARBA" id="ARBA00022824"/>
    </source>
</evidence>
<keyword evidence="12" id="KW-0472">Membrane</keyword>
<keyword evidence="9" id="KW-0106">Calcium</keyword>
<dbReference type="PANTHER" id="PTHR15929">
    <property type="entry name" value="STORE-OPERATED CALCIUM ENTRY-ASSOCIATED REGULATORY FACTOR"/>
    <property type="match status" value="1"/>
</dbReference>
<comment type="similarity">
    <text evidence="2">Belongs to the SARAF family.</text>
</comment>
<feature type="region of interest" description="Disordered" evidence="14">
    <location>
        <begin position="190"/>
        <end position="233"/>
    </location>
</feature>
<feature type="compositionally biased region" description="Basic and acidic residues" evidence="14">
    <location>
        <begin position="591"/>
        <end position="604"/>
    </location>
</feature>
<gene>
    <name evidence="16" type="ORF">D0860_01105</name>
</gene>
<dbReference type="Proteomes" id="UP000280598">
    <property type="component" value="Unassembled WGS sequence"/>
</dbReference>
<evidence type="ECO:0000256" key="4">
    <source>
        <dbReference type="ARBA" id="ARBA00022448"/>
    </source>
</evidence>
<dbReference type="EMBL" id="QWIS01000012">
    <property type="protein sequence ID" value="RMZ16334.1"/>
    <property type="molecule type" value="Genomic_DNA"/>
</dbReference>
<feature type="compositionally biased region" description="Pro residues" evidence="14">
    <location>
        <begin position="200"/>
        <end position="210"/>
    </location>
</feature>
<dbReference type="PANTHER" id="PTHR15929:SF0">
    <property type="entry name" value="STORE-OPERATED CALCIUM ENTRY-ASSOCIATED REGULATORY FACTOR"/>
    <property type="match status" value="1"/>
</dbReference>
<keyword evidence="7 15" id="KW-0732">Signal</keyword>
<dbReference type="AlphaFoldDB" id="A0A3M7HT34"/>
<feature type="compositionally biased region" description="Polar residues" evidence="14">
    <location>
        <begin position="222"/>
        <end position="233"/>
    </location>
</feature>
<comment type="subcellular location">
    <subcellularLocation>
        <location evidence="1">Endoplasmic reticulum membrane</location>
        <topology evidence="1">Single-pass type I membrane protein</topology>
    </subcellularLocation>
</comment>
<feature type="region of interest" description="Disordered" evidence="14">
    <location>
        <begin position="442"/>
        <end position="487"/>
    </location>
</feature>
<sequence>MRVCNILISLLLTLTPTVSAKNFYKAKDATLLSNVRSLTVRGGQKTTARRVSPIPQLSCVGGNAKGLYDVDIMRCKNSGSEYDPEDIQWTCKAELPPEFKLGSTDVICEGYDSPDDHYILKGSCGVEYRLVLTDLGEEKYGSNAFQRAYRRPSGDTIGGALFSLLFWVCFIGNNFGNGFRQNYFGGGGGGGGGGDHGRGDPPPPYTPRAPKPSSAYRANGAPSGNVNYSNQGQQWRPGFWTGAATGAAAGYAASALGGDRNQRAQQSRYYDPQPQAGPLNWFGRTRDPSPPRGGGGWFGGNGESLDEIAGKPGISQSRSTHVHAILEDDAANYDGHRGGDVSQEAISSRRSCSVCLCNRTLEGDDGRLEKHAAAATTDNLKPDQPSYGRRSVKRYVKTSAEGCESSAYTDDLFVSASLVHKDTAHDSDYCFRYDEESDHQCTEHNEADHLSAAPRKYSAAEVEPQEEHKCDREDRQSPQPIDGCQALSQSCPRVVNIQEQKKEEEGHAADRKVDPEAPSPRDQLGESASDQRTCASSDSPHYLQQAEIERPSSHAEEVTNSDRDELQKPATRRPLQRPSRNQHRHAHTRRRDNTRNGEKGDSTEKGGLTAPDIAAFRPDRCCGCVGQEICPADPELEMQRSDSPIFNASLA</sequence>
<protein>
    <recommendedName>
        <fullName evidence="3">Store-operated calcium entry-associated regulatory factor</fullName>
    </recommendedName>
    <alternativeName>
        <fullName evidence="13">Transmembrane protein 66</fullName>
    </alternativeName>
</protein>
<dbReference type="VEuPathDB" id="FungiDB:BTJ68_04580"/>
<organism evidence="16 17">
    <name type="scientific">Hortaea werneckii</name>
    <name type="common">Black yeast</name>
    <name type="synonym">Cladosporium werneckii</name>
    <dbReference type="NCBI Taxonomy" id="91943"/>
    <lineage>
        <taxon>Eukaryota</taxon>
        <taxon>Fungi</taxon>
        <taxon>Dikarya</taxon>
        <taxon>Ascomycota</taxon>
        <taxon>Pezizomycotina</taxon>
        <taxon>Dothideomycetes</taxon>
        <taxon>Dothideomycetidae</taxon>
        <taxon>Mycosphaerellales</taxon>
        <taxon>Teratosphaeriaceae</taxon>
        <taxon>Hortaea</taxon>
    </lineage>
</organism>
<keyword evidence="11" id="KW-0406">Ion transport</keyword>
<evidence type="ECO:0000256" key="11">
    <source>
        <dbReference type="ARBA" id="ARBA00023065"/>
    </source>
</evidence>
<keyword evidence="10" id="KW-1133">Transmembrane helix</keyword>
<keyword evidence="5" id="KW-0109">Calcium transport</keyword>
<dbReference type="InterPro" id="IPR009567">
    <property type="entry name" value="SARAF"/>
</dbReference>
<reference evidence="16 17" key="1">
    <citation type="journal article" date="2018" name="BMC Genomics">
        <title>Genomic evidence for intraspecific hybridization in a clonal and extremely halotolerant yeast.</title>
        <authorList>
            <person name="Gostincar C."/>
            <person name="Stajich J.E."/>
            <person name="Zupancic J."/>
            <person name="Zalar P."/>
            <person name="Gunde-Cimerman N."/>
        </authorList>
    </citation>
    <scope>NUCLEOTIDE SEQUENCE [LARGE SCALE GENOMIC DNA]</scope>
    <source>
        <strain evidence="16 17">EXF-562</strain>
    </source>
</reference>
<evidence type="ECO:0000256" key="7">
    <source>
        <dbReference type="ARBA" id="ARBA00022729"/>
    </source>
</evidence>
<feature type="region of interest" description="Disordered" evidence="14">
    <location>
        <begin position="258"/>
        <end position="305"/>
    </location>
</feature>
<evidence type="ECO:0000256" key="10">
    <source>
        <dbReference type="ARBA" id="ARBA00022989"/>
    </source>
</evidence>
<evidence type="ECO:0000313" key="17">
    <source>
        <dbReference type="Proteomes" id="UP000280598"/>
    </source>
</evidence>
<evidence type="ECO:0000256" key="3">
    <source>
        <dbReference type="ARBA" id="ARBA00016584"/>
    </source>
</evidence>
<keyword evidence="6" id="KW-0812">Transmembrane</keyword>
<feature type="chain" id="PRO_5018304184" description="Store-operated calcium entry-associated regulatory factor" evidence="15">
    <location>
        <begin position="21"/>
        <end position="651"/>
    </location>
</feature>
<evidence type="ECO:0000256" key="14">
    <source>
        <dbReference type="SAM" id="MobiDB-lite"/>
    </source>
</evidence>
<feature type="compositionally biased region" description="Basic residues" evidence="14">
    <location>
        <begin position="570"/>
        <end position="590"/>
    </location>
</feature>
<evidence type="ECO:0000256" key="12">
    <source>
        <dbReference type="ARBA" id="ARBA00023136"/>
    </source>
</evidence>
<feature type="compositionally biased region" description="Polar residues" evidence="14">
    <location>
        <begin position="526"/>
        <end position="539"/>
    </location>
</feature>